<sequence>MRTAVPLALAFISVASLGAAAPPQRTPSWTSAPARANPPPTLPAAAAAETSEGVLALRTPGPDAVLIRAESFSMGSSEPEIGHAITLCKLEPGGHACVNELAETFMNESSIHEVYLSDYWLDRTEVTVARYRQCVAAGACDSPPYASGGQRFDQPDFPVVLVTWFDASRFCAWAGGRLPTEAEWERAARGGRHGGTTPWQLGQNAGRRYPWGNVYNPFHANHGQLALDTNLDAGDGALELAPVGTFPQGRTPDGIDDLAGNVEEWVADWYAPEYPPESARNPRGPASGDERVVRGGSYVHGRPWLRTSARLHDLPSTRRTWRGFRCARDA</sequence>
<proteinExistence type="predicted"/>
<feature type="chain" id="PRO_5005459436" description="Sulfatase-modifying factor enzyme-like domain-containing protein" evidence="2">
    <location>
        <begin position="22"/>
        <end position="330"/>
    </location>
</feature>
<name>A0A0K1EH05_CHOCO</name>
<dbReference type="AlphaFoldDB" id="A0A0K1EH05"/>
<dbReference type="GO" id="GO:0120147">
    <property type="term" value="F:formylglycine-generating oxidase activity"/>
    <property type="evidence" value="ECO:0007669"/>
    <property type="project" value="TreeGrafter"/>
</dbReference>
<gene>
    <name evidence="4" type="ORF">CMC5_041250</name>
</gene>
<accession>A0A0K1EH05</accession>
<dbReference type="STRING" id="52.CMC5_041250"/>
<evidence type="ECO:0000256" key="1">
    <source>
        <dbReference type="SAM" id="MobiDB-lite"/>
    </source>
</evidence>
<dbReference type="PANTHER" id="PTHR23150:SF19">
    <property type="entry name" value="FORMYLGLYCINE-GENERATING ENZYME"/>
    <property type="match status" value="1"/>
</dbReference>
<dbReference type="InterPro" id="IPR016187">
    <property type="entry name" value="CTDL_fold"/>
</dbReference>
<evidence type="ECO:0000259" key="3">
    <source>
        <dbReference type="Pfam" id="PF03781"/>
    </source>
</evidence>
<feature type="region of interest" description="Disordered" evidence="1">
    <location>
        <begin position="23"/>
        <end position="51"/>
    </location>
</feature>
<dbReference type="SUPFAM" id="SSF56436">
    <property type="entry name" value="C-type lectin-like"/>
    <property type="match status" value="1"/>
</dbReference>
<protein>
    <recommendedName>
        <fullName evidence="3">Sulfatase-modifying factor enzyme-like domain-containing protein</fullName>
    </recommendedName>
</protein>
<keyword evidence="2" id="KW-0732">Signal</keyword>
<dbReference type="EMBL" id="CP012159">
    <property type="protein sequence ID" value="AKT39972.1"/>
    <property type="molecule type" value="Genomic_DNA"/>
</dbReference>
<dbReference type="Pfam" id="PF03781">
    <property type="entry name" value="FGE-sulfatase"/>
    <property type="match status" value="1"/>
</dbReference>
<reference evidence="4 5" key="1">
    <citation type="submission" date="2015-07" db="EMBL/GenBank/DDBJ databases">
        <title>Genome analysis of myxobacterium Chondromyces crocatus Cm c5 reveals a high potential for natural compound synthesis and the genetic basis for the loss of fruiting body formation.</title>
        <authorList>
            <person name="Zaburannyi N."/>
            <person name="Bunk B."/>
            <person name="Maier J."/>
            <person name="Overmann J."/>
            <person name="Mueller R."/>
        </authorList>
    </citation>
    <scope>NUCLEOTIDE SEQUENCE [LARGE SCALE GENOMIC DNA]</scope>
    <source>
        <strain evidence="4 5">Cm c5</strain>
    </source>
</reference>
<dbReference type="Gene3D" id="3.90.1580.10">
    <property type="entry name" value="paralog of FGE (formylglycine-generating enzyme)"/>
    <property type="match status" value="1"/>
</dbReference>
<organism evidence="4 5">
    <name type="scientific">Chondromyces crocatus</name>
    <dbReference type="NCBI Taxonomy" id="52"/>
    <lineage>
        <taxon>Bacteria</taxon>
        <taxon>Pseudomonadati</taxon>
        <taxon>Myxococcota</taxon>
        <taxon>Polyangia</taxon>
        <taxon>Polyangiales</taxon>
        <taxon>Polyangiaceae</taxon>
        <taxon>Chondromyces</taxon>
    </lineage>
</organism>
<dbReference type="InterPro" id="IPR005532">
    <property type="entry name" value="SUMF_dom"/>
</dbReference>
<dbReference type="RefSeq" id="WP_050431967.1">
    <property type="nucleotide sequence ID" value="NZ_CP012159.1"/>
</dbReference>
<feature type="signal peptide" evidence="2">
    <location>
        <begin position="1"/>
        <end position="21"/>
    </location>
</feature>
<dbReference type="InterPro" id="IPR042095">
    <property type="entry name" value="SUMF_sf"/>
</dbReference>
<evidence type="ECO:0000313" key="4">
    <source>
        <dbReference type="EMBL" id="AKT39972.1"/>
    </source>
</evidence>
<dbReference type="Proteomes" id="UP000067626">
    <property type="component" value="Chromosome"/>
</dbReference>
<feature type="domain" description="Sulfatase-modifying factor enzyme-like" evidence="3">
    <location>
        <begin position="100"/>
        <end position="328"/>
    </location>
</feature>
<evidence type="ECO:0000256" key="2">
    <source>
        <dbReference type="SAM" id="SignalP"/>
    </source>
</evidence>
<keyword evidence="5" id="KW-1185">Reference proteome</keyword>
<dbReference type="InterPro" id="IPR051043">
    <property type="entry name" value="Sulfatase_Mod_Factor_Kinase"/>
</dbReference>
<dbReference type="KEGG" id="ccro:CMC5_041250"/>
<dbReference type="PANTHER" id="PTHR23150">
    <property type="entry name" value="SULFATASE MODIFYING FACTOR 1, 2"/>
    <property type="match status" value="1"/>
</dbReference>
<evidence type="ECO:0000313" key="5">
    <source>
        <dbReference type="Proteomes" id="UP000067626"/>
    </source>
</evidence>